<comment type="caution">
    <text evidence="1">The sequence shown here is derived from an EMBL/GenBank/DDBJ whole genome shotgun (WGS) entry which is preliminary data.</text>
</comment>
<evidence type="ECO:0000313" key="1">
    <source>
        <dbReference type="EMBL" id="MFC4186997.1"/>
    </source>
</evidence>
<keyword evidence="2" id="KW-1185">Reference proteome</keyword>
<sequence>MTMLMRAPKECGSWFWNLDDVVEPGLESALRTAGRMSEILQKHSLLEPDALEWNWFEVGKGGTGIHSRLNLVGHTLTDPALPNSLRACRPNGHPHAEMGEIIVLGSGTWFDASGTAHNEYRLVELMVSPDEIGPSAELSVYHDVWGLCDFRGNPHPAIHAANAPRLSSALRELVQALGVEAELGEPTYYGRADSYELEAADIIDGRGPDLTDAVFG</sequence>
<reference evidence="2" key="1">
    <citation type="journal article" date="2019" name="Int. J. Syst. Evol. Microbiol.">
        <title>The Global Catalogue of Microorganisms (GCM) 10K type strain sequencing project: providing services to taxonomists for standard genome sequencing and annotation.</title>
        <authorList>
            <consortium name="The Broad Institute Genomics Platform"/>
            <consortium name="The Broad Institute Genome Sequencing Center for Infectious Disease"/>
            <person name="Wu L."/>
            <person name="Ma J."/>
        </authorList>
    </citation>
    <scope>NUCLEOTIDE SEQUENCE [LARGE SCALE GENOMIC DNA]</scope>
    <source>
        <strain evidence="2">CCM 3243</strain>
    </source>
</reference>
<dbReference type="Proteomes" id="UP001595871">
    <property type="component" value="Unassembled WGS sequence"/>
</dbReference>
<protein>
    <submittedName>
        <fullName evidence="1">Uncharacterized protein</fullName>
    </submittedName>
</protein>
<name>A0ABV8N0Z7_9ACTN</name>
<gene>
    <name evidence="1" type="ORF">ACFO3R_11490</name>
</gene>
<organism evidence="1 2">
    <name type="scientific">Streptomyces flavovirens</name>
    <dbReference type="NCBI Taxonomy" id="52258"/>
    <lineage>
        <taxon>Bacteria</taxon>
        <taxon>Bacillati</taxon>
        <taxon>Actinomycetota</taxon>
        <taxon>Actinomycetes</taxon>
        <taxon>Kitasatosporales</taxon>
        <taxon>Streptomycetaceae</taxon>
        <taxon>Streptomyces</taxon>
    </lineage>
</organism>
<evidence type="ECO:0000313" key="2">
    <source>
        <dbReference type="Proteomes" id="UP001595871"/>
    </source>
</evidence>
<proteinExistence type="predicted"/>
<dbReference type="EMBL" id="JBHSCF010000016">
    <property type="protein sequence ID" value="MFC4186997.1"/>
    <property type="molecule type" value="Genomic_DNA"/>
</dbReference>
<accession>A0ABV8N0Z7</accession>
<dbReference type="RefSeq" id="WP_307817509.1">
    <property type="nucleotide sequence ID" value="NZ_BAAAYA010000005.1"/>
</dbReference>